<sequence>MKHFIDLLSILTPKHLRQGLENRTRFDCGDFEINIFETFQSSTKVLIQYDGLSISSMLRGHKIVNSHNSTNFIFESGTTLILPEGETIYADFPEANNNNPVQCATILIPSEKLKSQLKSLALLYPDRDWTLDYSNFHFNNNSELARAFNELLLLTKEPNRNLILNDLLLKSFLLRIIYAQQEHSAEMNFLQLNHQLFKVKQYIKEHISEPIPMDKLTEIGNCSKRTLFRFFETYCHRTPGEYILHERMALARNLLLRPDNNISSVAFTAGFTSLSYFAKQFKLHNNCTPREFIKKFRA</sequence>
<gene>
    <name evidence="5" type="ORF">IPZ78_01075</name>
</gene>
<dbReference type="RefSeq" id="WP_225551071.1">
    <property type="nucleotide sequence ID" value="NZ_JADEYP010000001.1"/>
</dbReference>
<dbReference type="Pfam" id="PF06719">
    <property type="entry name" value="AraC_N"/>
    <property type="match status" value="1"/>
</dbReference>
<keyword evidence="2" id="KW-0238">DNA-binding</keyword>
<comment type="caution">
    <text evidence="5">The sequence shown here is derived from an EMBL/GenBank/DDBJ whole genome shotgun (WGS) entry which is preliminary data.</text>
</comment>
<dbReference type="PROSITE" id="PS00041">
    <property type="entry name" value="HTH_ARAC_FAMILY_1"/>
    <property type="match status" value="1"/>
</dbReference>
<dbReference type="Proteomes" id="UP001165302">
    <property type="component" value="Unassembled WGS sequence"/>
</dbReference>
<proteinExistence type="predicted"/>
<feature type="domain" description="HTH araC/xylS-type" evidence="4">
    <location>
        <begin position="197"/>
        <end position="295"/>
    </location>
</feature>
<dbReference type="SUPFAM" id="SSF46689">
    <property type="entry name" value="Homeodomain-like"/>
    <property type="match status" value="2"/>
</dbReference>
<dbReference type="EMBL" id="JADEYP010000001">
    <property type="protein sequence ID" value="MCA5003737.1"/>
    <property type="molecule type" value="Genomic_DNA"/>
</dbReference>
<keyword evidence="1" id="KW-0805">Transcription regulation</keyword>
<evidence type="ECO:0000256" key="3">
    <source>
        <dbReference type="ARBA" id="ARBA00023163"/>
    </source>
</evidence>
<evidence type="ECO:0000256" key="1">
    <source>
        <dbReference type="ARBA" id="ARBA00023015"/>
    </source>
</evidence>
<evidence type="ECO:0000313" key="6">
    <source>
        <dbReference type="Proteomes" id="UP001165302"/>
    </source>
</evidence>
<evidence type="ECO:0000259" key="4">
    <source>
        <dbReference type="PROSITE" id="PS01124"/>
    </source>
</evidence>
<dbReference type="SMART" id="SM00342">
    <property type="entry name" value="HTH_ARAC"/>
    <property type="match status" value="1"/>
</dbReference>
<keyword evidence="3" id="KW-0804">Transcription</keyword>
<dbReference type="InterPro" id="IPR018062">
    <property type="entry name" value="HTH_AraC-typ_CS"/>
</dbReference>
<dbReference type="InterPro" id="IPR009594">
    <property type="entry name" value="Tscrpt_reg_HTH_AraC_N"/>
</dbReference>
<protein>
    <submittedName>
        <fullName evidence="5">Helix-turn-helix transcriptional regulator</fullName>
    </submittedName>
</protein>
<dbReference type="InterPro" id="IPR009057">
    <property type="entry name" value="Homeodomain-like_sf"/>
</dbReference>
<evidence type="ECO:0000313" key="5">
    <source>
        <dbReference type="EMBL" id="MCA5003737.1"/>
    </source>
</evidence>
<reference evidence="5" key="1">
    <citation type="submission" date="2020-10" db="EMBL/GenBank/DDBJ databases">
        <authorList>
            <person name="Lu T."/>
            <person name="Wang Q."/>
            <person name="Han X."/>
        </authorList>
    </citation>
    <scope>NUCLEOTIDE SEQUENCE</scope>
    <source>
        <strain evidence="5">WQ 366</strain>
    </source>
</reference>
<dbReference type="PROSITE" id="PS01124">
    <property type="entry name" value="HTH_ARAC_FAMILY_2"/>
    <property type="match status" value="1"/>
</dbReference>
<dbReference type="Pfam" id="PF12833">
    <property type="entry name" value="HTH_18"/>
    <property type="match status" value="1"/>
</dbReference>
<keyword evidence="6" id="KW-1185">Reference proteome</keyword>
<evidence type="ECO:0000256" key="2">
    <source>
        <dbReference type="ARBA" id="ARBA00023125"/>
    </source>
</evidence>
<dbReference type="Gene3D" id="1.10.10.60">
    <property type="entry name" value="Homeodomain-like"/>
    <property type="match status" value="1"/>
</dbReference>
<name>A0ABS7Z2B4_9SPHI</name>
<dbReference type="InterPro" id="IPR050204">
    <property type="entry name" value="AraC_XylS_family_regulators"/>
</dbReference>
<dbReference type="InterPro" id="IPR018060">
    <property type="entry name" value="HTH_AraC"/>
</dbReference>
<dbReference type="PANTHER" id="PTHR46796">
    <property type="entry name" value="HTH-TYPE TRANSCRIPTIONAL ACTIVATOR RHAS-RELATED"/>
    <property type="match status" value="1"/>
</dbReference>
<organism evidence="5 6">
    <name type="scientific">Sphingobacterium bovistauri</name>
    <dbReference type="NCBI Taxonomy" id="2781959"/>
    <lineage>
        <taxon>Bacteria</taxon>
        <taxon>Pseudomonadati</taxon>
        <taxon>Bacteroidota</taxon>
        <taxon>Sphingobacteriia</taxon>
        <taxon>Sphingobacteriales</taxon>
        <taxon>Sphingobacteriaceae</taxon>
        <taxon>Sphingobacterium</taxon>
    </lineage>
</organism>
<dbReference type="PANTHER" id="PTHR46796:SF6">
    <property type="entry name" value="ARAC SUBFAMILY"/>
    <property type="match status" value="1"/>
</dbReference>
<accession>A0ABS7Z2B4</accession>